<proteinExistence type="inferred from homology"/>
<gene>
    <name evidence="2" type="ORF">JOC49_001250</name>
</gene>
<dbReference type="Pfam" id="PF00480">
    <property type="entry name" value="ROK"/>
    <property type="match status" value="1"/>
</dbReference>
<name>A0ABS2MQP2_9FIRM</name>
<dbReference type="Proteomes" id="UP000767854">
    <property type="component" value="Unassembled WGS sequence"/>
</dbReference>
<dbReference type="GO" id="GO:0004340">
    <property type="term" value="F:glucokinase activity"/>
    <property type="evidence" value="ECO:0007669"/>
    <property type="project" value="UniProtKB-EC"/>
</dbReference>
<dbReference type="InterPro" id="IPR043129">
    <property type="entry name" value="ATPase_NBD"/>
</dbReference>
<evidence type="ECO:0000256" key="1">
    <source>
        <dbReference type="ARBA" id="ARBA00006479"/>
    </source>
</evidence>
<organism evidence="2 3">
    <name type="scientific">Fusibacter tunisiensis</name>
    <dbReference type="NCBI Taxonomy" id="1008308"/>
    <lineage>
        <taxon>Bacteria</taxon>
        <taxon>Bacillati</taxon>
        <taxon>Bacillota</taxon>
        <taxon>Clostridia</taxon>
        <taxon>Eubacteriales</taxon>
        <taxon>Eubacteriales Family XII. Incertae Sedis</taxon>
        <taxon>Fusibacter</taxon>
    </lineage>
</organism>
<dbReference type="Gene3D" id="3.30.420.40">
    <property type="match status" value="2"/>
</dbReference>
<accession>A0ABS2MQP2</accession>
<evidence type="ECO:0000313" key="3">
    <source>
        <dbReference type="Proteomes" id="UP000767854"/>
    </source>
</evidence>
<evidence type="ECO:0000313" key="2">
    <source>
        <dbReference type="EMBL" id="MBM7561709.1"/>
    </source>
</evidence>
<keyword evidence="2" id="KW-0808">Transferase</keyword>
<comment type="caution">
    <text evidence="2">The sequence shown here is derived from an EMBL/GenBank/DDBJ whole genome shotgun (WGS) entry which is preliminary data.</text>
</comment>
<comment type="similarity">
    <text evidence="1">Belongs to the ROK (NagC/XylR) family.</text>
</comment>
<dbReference type="InterPro" id="IPR049874">
    <property type="entry name" value="ROK_cs"/>
</dbReference>
<dbReference type="InterPro" id="IPR000600">
    <property type="entry name" value="ROK"/>
</dbReference>
<keyword evidence="3" id="KW-1185">Reference proteome</keyword>
<dbReference type="EC" id="2.7.1.2" evidence="2"/>
<protein>
    <submittedName>
        <fullName evidence="2">Glucokinase</fullName>
        <ecNumber evidence="2">2.7.1.2</ecNumber>
    </submittedName>
</protein>
<dbReference type="RefSeq" id="WP_204663476.1">
    <property type="nucleotide sequence ID" value="NZ_JAFBDT010000007.1"/>
</dbReference>
<dbReference type="PROSITE" id="PS01125">
    <property type="entry name" value="ROK"/>
    <property type="match status" value="1"/>
</dbReference>
<dbReference type="EMBL" id="JAFBDT010000007">
    <property type="protein sequence ID" value="MBM7561709.1"/>
    <property type="molecule type" value="Genomic_DNA"/>
</dbReference>
<sequence length="317" mass="33388">MKATIGLDIGGTKILGVLYGESGEELAREKKKTKASEGADGVIKQIEKVLDALLSVEDIELRGIGAGIPGIVSAKGEVKFSPNLPLQNFDLRKKLMEKYGVPSAVGNDVNVAMYGEYKHLQRPDLKNVLGLFVGTGVGGAIIVNGDLYVGQGGAGEFGHLVVQSDGAFCGCGGRGCLEAYASKKAIQNFILAQVKRGRETLLKSDVSDFGAVLKSSAIADAYERGDTVTIEAVDRAVDALGVAMGSLINLFNPQSIILGGGVMAAMGRQLEPKLYERTALNSMPGLMETVKISFSELGDDAGAYGAYQLIEHELEAM</sequence>
<reference evidence="2 3" key="1">
    <citation type="submission" date="2021-01" db="EMBL/GenBank/DDBJ databases">
        <title>Genomic Encyclopedia of Type Strains, Phase IV (KMG-IV): sequencing the most valuable type-strain genomes for metagenomic binning, comparative biology and taxonomic classification.</title>
        <authorList>
            <person name="Goeker M."/>
        </authorList>
    </citation>
    <scope>NUCLEOTIDE SEQUENCE [LARGE SCALE GENOMIC DNA]</scope>
    <source>
        <strain evidence="2 3">DSM 24436</strain>
    </source>
</reference>
<dbReference type="PANTHER" id="PTHR18964:SF149">
    <property type="entry name" value="BIFUNCTIONAL UDP-N-ACETYLGLUCOSAMINE 2-EPIMERASE_N-ACETYLMANNOSAMINE KINASE"/>
    <property type="match status" value="1"/>
</dbReference>
<dbReference type="SUPFAM" id="SSF53067">
    <property type="entry name" value="Actin-like ATPase domain"/>
    <property type="match status" value="1"/>
</dbReference>
<dbReference type="PANTHER" id="PTHR18964">
    <property type="entry name" value="ROK (REPRESSOR, ORF, KINASE) FAMILY"/>
    <property type="match status" value="1"/>
</dbReference>